<dbReference type="EMBL" id="JACIEP010000018">
    <property type="protein sequence ID" value="MBB4037822.1"/>
    <property type="molecule type" value="Genomic_DNA"/>
</dbReference>
<sequence length="151" mass="17208">MEELRISYATTKNQRMTNVVIFSYFTLFGLYFVITQALISNYKSLIFIGSAILSLLAIILLLKNTLWLPAPLVNISNEKIEANLSGQKKILIDWATVSNINIGQSYIVFFTNGGQKQRKLELAELKYNDLLAVKSKVIELCEHKNISYRND</sequence>
<name>A0A840CZJ5_9BACT</name>
<dbReference type="RefSeq" id="WP_183308669.1">
    <property type="nucleotide sequence ID" value="NZ_JACIEP010000018.1"/>
</dbReference>
<keyword evidence="3" id="KW-1185">Reference proteome</keyword>
<dbReference type="AlphaFoldDB" id="A0A840CZJ5"/>
<feature type="transmembrane region" description="Helical" evidence="1">
    <location>
        <begin position="21"/>
        <end position="39"/>
    </location>
</feature>
<dbReference type="Proteomes" id="UP000555103">
    <property type="component" value="Unassembled WGS sequence"/>
</dbReference>
<evidence type="ECO:0000256" key="1">
    <source>
        <dbReference type="SAM" id="Phobius"/>
    </source>
</evidence>
<keyword evidence="1" id="KW-0472">Membrane</keyword>
<feature type="transmembrane region" description="Helical" evidence="1">
    <location>
        <begin position="45"/>
        <end position="62"/>
    </location>
</feature>
<keyword evidence="1" id="KW-0812">Transmembrane</keyword>
<protein>
    <submittedName>
        <fullName evidence="2">Uncharacterized protein</fullName>
    </submittedName>
</protein>
<accession>A0A840CZJ5</accession>
<gene>
    <name evidence="2" type="ORF">GGR21_003743</name>
</gene>
<organism evidence="2 3">
    <name type="scientific">Dysgonomonas hofstadii</name>
    <dbReference type="NCBI Taxonomy" id="637886"/>
    <lineage>
        <taxon>Bacteria</taxon>
        <taxon>Pseudomonadati</taxon>
        <taxon>Bacteroidota</taxon>
        <taxon>Bacteroidia</taxon>
        <taxon>Bacteroidales</taxon>
        <taxon>Dysgonomonadaceae</taxon>
        <taxon>Dysgonomonas</taxon>
    </lineage>
</organism>
<comment type="caution">
    <text evidence="2">The sequence shown here is derived from an EMBL/GenBank/DDBJ whole genome shotgun (WGS) entry which is preliminary data.</text>
</comment>
<proteinExistence type="predicted"/>
<keyword evidence="1" id="KW-1133">Transmembrane helix</keyword>
<evidence type="ECO:0000313" key="2">
    <source>
        <dbReference type="EMBL" id="MBB4037822.1"/>
    </source>
</evidence>
<evidence type="ECO:0000313" key="3">
    <source>
        <dbReference type="Proteomes" id="UP000555103"/>
    </source>
</evidence>
<reference evidence="2 3" key="1">
    <citation type="submission" date="2020-08" db="EMBL/GenBank/DDBJ databases">
        <title>Genomic Encyclopedia of Type Strains, Phase IV (KMG-IV): sequencing the most valuable type-strain genomes for metagenomic binning, comparative biology and taxonomic classification.</title>
        <authorList>
            <person name="Goeker M."/>
        </authorList>
    </citation>
    <scope>NUCLEOTIDE SEQUENCE [LARGE SCALE GENOMIC DNA]</scope>
    <source>
        <strain evidence="2 3">DSM 104969</strain>
    </source>
</reference>